<name>A0AAW2JU64_SESRA</name>
<dbReference type="PANTHER" id="PTHR46890">
    <property type="entry name" value="NON-LTR RETROLELEMENT REVERSE TRANSCRIPTASE-LIKE PROTEIN-RELATED"/>
    <property type="match status" value="1"/>
</dbReference>
<organism evidence="1">
    <name type="scientific">Sesamum radiatum</name>
    <name type="common">Black benniseed</name>
    <dbReference type="NCBI Taxonomy" id="300843"/>
    <lineage>
        <taxon>Eukaryota</taxon>
        <taxon>Viridiplantae</taxon>
        <taxon>Streptophyta</taxon>
        <taxon>Embryophyta</taxon>
        <taxon>Tracheophyta</taxon>
        <taxon>Spermatophyta</taxon>
        <taxon>Magnoliopsida</taxon>
        <taxon>eudicotyledons</taxon>
        <taxon>Gunneridae</taxon>
        <taxon>Pentapetalae</taxon>
        <taxon>asterids</taxon>
        <taxon>lamiids</taxon>
        <taxon>Lamiales</taxon>
        <taxon>Pedaliaceae</taxon>
        <taxon>Sesamum</taxon>
    </lineage>
</organism>
<accession>A0AAW2JU64</accession>
<evidence type="ECO:0000313" key="1">
    <source>
        <dbReference type="EMBL" id="KAL0297816.1"/>
    </source>
</evidence>
<proteinExistence type="predicted"/>
<dbReference type="EMBL" id="JACGWJ010000032">
    <property type="protein sequence ID" value="KAL0297816.1"/>
    <property type="molecule type" value="Genomic_DNA"/>
</dbReference>
<sequence length="143" mass="15757">MAQVTREEIKTAFFDILEDKSRGPDGYSSRFSKSTWPIISDQITQAVLDFFLMGKLLKQVDATLLSLISKVQVPATVADFRPISCCNVLYKAITKIMVQHLSPILECPTSPSHNAFIPGRSISDNILLDLFSGVQSTTFSSAV</sequence>
<reference evidence="1" key="1">
    <citation type="submission" date="2020-06" db="EMBL/GenBank/DDBJ databases">
        <authorList>
            <person name="Li T."/>
            <person name="Hu X."/>
            <person name="Zhang T."/>
            <person name="Song X."/>
            <person name="Zhang H."/>
            <person name="Dai N."/>
            <person name="Sheng W."/>
            <person name="Hou X."/>
            <person name="Wei L."/>
        </authorList>
    </citation>
    <scope>NUCLEOTIDE SEQUENCE</scope>
    <source>
        <strain evidence="1">G02</strain>
        <tissue evidence="1">Leaf</tissue>
    </source>
</reference>
<evidence type="ECO:0008006" key="2">
    <source>
        <dbReference type="Google" id="ProtNLM"/>
    </source>
</evidence>
<dbReference type="AlphaFoldDB" id="A0AAW2JU64"/>
<dbReference type="PANTHER" id="PTHR46890:SF48">
    <property type="entry name" value="RNA-DIRECTED DNA POLYMERASE"/>
    <property type="match status" value="1"/>
</dbReference>
<dbReference type="InterPro" id="IPR052343">
    <property type="entry name" value="Retrotransposon-Effector_Assoc"/>
</dbReference>
<protein>
    <recommendedName>
        <fullName evidence="2">Reverse transcriptase domain-containing protein</fullName>
    </recommendedName>
</protein>
<reference evidence="1" key="2">
    <citation type="journal article" date="2024" name="Plant">
        <title>Genomic evolution and insights into agronomic trait innovations of Sesamum species.</title>
        <authorList>
            <person name="Miao H."/>
            <person name="Wang L."/>
            <person name="Qu L."/>
            <person name="Liu H."/>
            <person name="Sun Y."/>
            <person name="Le M."/>
            <person name="Wang Q."/>
            <person name="Wei S."/>
            <person name="Zheng Y."/>
            <person name="Lin W."/>
            <person name="Duan Y."/>
            <person name="Cao H."/>
            <person name="Xiong S."/>
            <person name="Wang X."/>
            <person name="Wei L."/>
            <person name="Li C."/>
            <person name="Ma Q."/>
            <person name="Ju M."/>
            <person name="Zhao R."/>
            <person name="Li G."/>
            <person name="Mu C."/>
            <person name="Tian Q."/>
            <person name="Mei H."/>
            <person name="Zhang T."/>
            <person name="Gao T."/>
            <person name="Zhang H."/>
        </authorList>
    </citation>
    <scope>NUCLEOTIDE SEQUENCE</scope>
    <source>
        <strain evidence="1">G02</strain>
    </source>
</reference>
<gene>
    <name evidence="1" type="ORF">Sradi_6833700</name>
</gene>
<comment type="caution">
    <text evidence="1">The sequence shown here is derived from an EMBL/GenBank/DDBJ whole genome shotgun (WGS) entry which is preliminary data.</text>
</comment>